<reference evidence="2" key="1">
    <citation type="submission" date="2016-10" db="EMBL/GenBank/DDBJ databases">
        <authorList>
            <person name="Varghese N."/>
            <person name="Submissions S."/>
        </authorList>
    </citation>
    <scope>NUCLEOTIDE SEQUENCE [LARGE SCALE GENOMIC DNA]</scope>
    <source>
        <strain evidence="2">LMG 26416</strain>
    </source>
</reference>
<protein>
    <submittedName>
        <fullName evidence="1">Uncharacterized protein</fullName>
    </submittedName>
</protein>
<evidence type="ECO:0000313" key="2">
    <source>
        <dbReference type="Proteomes" id="UP000199120"/>
    </source>
</evidence>
<name>A0A1H7FTY3_9BURK</name>
<dbReference type="RefSeq" id="WP_090552123.1">
    <property type="nucleotide sequence ID" value="NZ_FNSR01000003.1"/>
</dbReference>
<dbReference type="AlphaFoldDB" id="A0A1H7FTY3"/>
<gene>
    <name evidence="1" type="ORF">SAMN05192542_101479</name>
</gene>
<sequence>MNNEKQGTLGELDKECLALFDRLCERRSVLPLAHLMHGWPLVDQSGEARQRLFYVLSELRRWHRDNLKSDELLIIDEILLILADGYGITDSSLPEVSGR</sequence>
<organism evidence="1 2">
    <name type="scientific">Paraburkholderia caballeronis</name>
    <dbReference type="NCBI Taxonomy" id="416943"/>
    <lineage>
        <taxon>Bacteria</taxon>
        <taxon>Pseudomonadati</taxon>
        <taxon>Pseudomonadota</taxon>
        <taxon>Betaproteobacteria</taxon>
        <taxon>Burkholderiales</taxon>
        <taxon>Burkholderiaceae</taxon>
        <taxon>Paraburkholderia</taxon>
    </lineage>
</organism>
<evidence type="ECO:0000313" key="1">
    <source>
        <dbReference type="EMBL" id="SEK29566.1"/>
    </source>
</evidence>
<dbReference type="EMBL" id="FOAJ01000001">
    <property type="protein sequence ID" value="SEK29566.1"/>
    <property type="molecule type" value="Genomic_DNA"/>
</dbReference>
<dbReference type="Proteomes" id="UP000199120">
    <property type="component" value="Unassembled WGS sequence"/>
</dbReference>
<accession>A0A1H7FTY3</accession>
<dbReference type="OrthoDB" id="9006962at2"/>
<proteinExistence type="predicted"/>
<keyword evidence="2" id="KW-1185">Reference proteome</keyword>